<gene>
    <name evidence="2" type="ORF">NG799_26480</name>
</gene>
<dbReference type="Proteomes" id="UP001525890">
    <property type="component" value="Unassembled WGS sequence"/>
</dbReference>
<sequence length="122" mass="14326">MHLSEDNIRLAVISRLCWIKKQRANFEAQPRQSKREMVSGESHYVFGDRYRLFVIERQGRHEIALLPPKTLQLFVNSGILPQNRALVLTECYRAQLRARIPDLLEKWQPIIGHHVADWGVKK</sequence>
<evidence type="ECO:0000313" key="2">
    <source>
        <dbReference type="EMBL" id="MCT7969867.1"/>
    </source>
</evidence>
<organism evidence="2 3">
    <name type="scientific">Laspinema palackyanum D2a</name>
    <dbReference type="NCBI Taxonomy" id="2953684"/>
    <lineage>
        <taxon>Bacteria</taxon>
        <taxon>Bacillati</taxon>
        <taxon>Cyanobacteriota</taxon>
        <taxon>Cyanophyceae</taxon>
        <taxon>Oscillatoriophycideae</taxon>
        <taxon>Oscillatoriales</taxon>
        <taxon>Laspinemataceae</taxon>
        <taxon>Laspinema</taxon>
        <taxon>Laspinema palackyanum</taxon>
    </lineage>
</organism>
<feature type="domain" description="YgjP-like metallopeptidase" evidence="1">
    <location>
        <begin position="2"/>
        <end position="122"/>
    </location>
</feature>
<evidence type="ECO:0000313" key="3">
    <source>
        <dbReference type="Proteomes" id="UP001525890"/>
    </source>
</evidence>
<dbReference type="EMBL" id="JAMXFF010000062">
    <property type="protein sequence ID" value="MCT7969867.1"/>
    <property type="molecule type" value="Genomic_DNA"/>
</dbReference>
<protein>
    <submittedName>
        <fullName evidence="2">M48 family metallopeptidase</fullName>
    </submittedName>
</protein>
<name>A0ABT2MYM8_9CYAN</name>
<evidence type="ECO:0000259" key="1">
    <source>
        <dbReference type="Pfam" id="PF01863"/>
    </source>
</evidence>
<dbReference type="Pfam" id="PF01863">
    <property type="entry name" value="YgjP-like"/>
    <property type="match status" value="1"/>
</dbReference>
<reference evidence="2 3" key="1">
    <citation type="journal article" date="2022" name="Front. Microbiol.">
        <title>High genomic differentiation and limited gene flow indicate recent cryptic speciation within the genus Laspinema (cyanobacteria).</title>
        <authorList>
            <person name="Stanojkovic A."/>
            <person name="Skoupy S."/>
            <person name="Skaloud P."/>
            <person name="Dvorak P."/>
        </authorList>
    </citation>
    <scope>NUCLEOTIDE SEQUENCE [LARGE SCALE GENOMIC DNA]</scope>
    <source>
        <strain evidence="2 3">D2a</strain>
    </source>
</reference>
<dbReference type="InterPro" id="IPR002725">
    <property type="entry name" value="YgjP-like_metallopeptidase"/>
</dbReference>
<accession>A0ABT2MYM8</accession>
<comment type="caution">
    <text evidence="2">The sequence shown here is derived from an EMBL/GenBank/DDBJ whole genome shotgun (WGS) entry which is preliminary data.</text>
</comment>
<keyword evidence="3" id="KW-1185">Reference proteome</keyword>
<proteinExistence type="predicted"/>